<feature type="transmembrane region" description="Helical" evidence="1">
    <location>
        <begin position="31"/>
        <end position="55"/>
    </location>
</feature>
<protein>
    <submittedName>
        <fullName evidence="2">Uncharacterized protein</fullName>
    </submittedName>
</protein>
<gene>
    <name evidence="2" type="ORF">G8E09_19230</name>
</gene>
<keyword evidence="2" id="KW-0614">Plasmid</keyword>
<geneLocation type="plasmid" evidence="3">
    <name>pa1254_1</name>
</geneLocation>
<dbReference type="EMBL" id="CP049807">
    <property type="protein sequence ID" value="QIT19949.1"/>
    <property type="molecule type" value="Genomic_DNA"/>
</dbReference>
<reference evidence="2 3" key="1">
    <citation type="submission" date="2020-03" db="EMBL/GenBank/DDBJ databases">
        <authorList>
            <person name="Zhang L."/>
            <person name="Han X."/>
            <person name="Chen Y."/>
            <person name="Yu Y."/>
        </authorList>
    </citation>
    <scope>NUCLEOTIDE SEQUENCE [LARGE SCALE GENOMIC DNA]</scope>
    <source>
        <strain evidence="2 3">A1254</strain>
        <plasmid evidence="3">pa1254_1</plasmid>
    </source>
</reference>
<evidence type="ECO:0000313" key="3">
    <source>
        <dbReference type="Proteomes" id="UP000501692"/>
    </source>
</evidence>
<evidence type="ECO:0000256" key="1">
    <source>
        <dbReference type="SAM" id="Phobius"/>
    </source>
</evidence>
<evidence type="ECO:0000313" key="2">
    <source>
        <dbReference type="EMBL" id="QIT19949.1"/>
    </source>
</evidence>
<organism evidence="2 3">
    <name type="scientific">Acinetobacter pittii</name>
    <name type="common">Acinetobacter genomosp. 3</name>
    <dbReference type="NCBI Taxonomy" id="48296"/>
    <lineage>
        <taxon>Bacteria</taxon>
        <taxon>Pseudomonadati</taxon>
        <taxon>Pseudomonadota</taxon>
        <taxon>Gammaproteobacteria</taxon>
        <taxon>Moraxellales</taxon>
        <taxon>Moraxellaceae</taxon>
        <taxon>Acinetobacter</taxon>
        <taxon>Acinetobacter calcoaceticus/baumannii complex</taxon>
    </lineage>
</organism>
<dbReference type="Proteomes" id="UP000501692">
    <property type="component" value="Plasmid pA1254_1"/>
</dbReference>
<sequence>MNLKYILIGFGLVFFAQTVVSTLIGGLARMIFPYNIAMAIFYAAAYLTVIWIGYYNTKTAVGFKVKTAFKLHLLIAFFPLISLFTEPVDKVVLNIVSLFVSLNIGTAIYYFKGKNLVSA</sequence>
<keyword evidence="1" id="KW-0472">Membrane</keyword>
<accession>A0A6H0G055</accession>
<keyword evidence="1" id="KW-1133">Transmembrane helix</keyword>
<feature type="transmembrane region" description="Helical" evidence="1">
    <location>
        <begin position="67"/>
        <end position="85"/>
    </location>
</feature>
<keyword evidence="1" id="KW-0812">Transmembrane</keyword>
<name>A0A6H0G055_ACIPI</name>
<dbReference type="RefSeq" id="WP_167564435.1">
    <property type="nucleotide sequence ID" value="NZ_CP049807.1"/>
</dbReference>
<dbReference type="AlphaFoldDB" id="A0A6H0G055"/>
<feature type="transmembrane region" description="Helical" evidence="1">
    <location>
        <begin position="91"/>
        <end position="111"/>
    </location>
</feature>
<proteinExistence type="predicted"/>